<dbReference type="InterPro" id="IPR052892">
    <property type="entry name" value="NA-targeting_endonuclease"/>
</dbReference>
<name>C8WWQ2_ALIAD</name>
<accession>C8WWQ2</accession>
<dbReference type="KEGG" id="aac:Aaci_1499"/>
<dbReference type="RefSeq" id="WP_012810835.1">
    <property type="nucleotide sequence ID" value="NC_013205.1"/>
</dbReference>
<keyword evidence="2" id="KW-0378">Hydrolase</keyword>
<dbReference type="Pfam" id="PF14239">
    <property type="entry name" value="RRXRR"/>
    <property type="match status" value="1"/>
</dbReference>
<dbReference type="STRING" id="521098.Aaci_1499"/>
<proteinExistence type="predicted"/>
<dbReference type="Proteomes" id="UP000001917">
    <property type="component" value="Chromosome"/>
</dbReference>
<dbReference type="GO" id="GO:0008270">
    <property type="term" value="F:zinc ion binding"/>
    <property type="evidence" value="ECO:0007669"/>
    <property type="project" value="InterPro"/>
</dbReference>
<dbReference type="InterPro" id="IPR025938">
    <property type="entry name" value="RRXRR_dom"/>
</dbReference>
<keyword evidence="3" id="KW-1185">Reference proteome</keyword>
<keyword evidence="2" id="KW-0255">Endonuclease</keyword>
<dbReference type="Gene3D" id="1.10.30.50">
    <property type="match status" value="1"/>
</dbReference>
<dbReference type="NCBIfam" id="NF040563">
    <property type="entry name" value="guided_IscB"/>
    <property type="match status" value="1"/>
</dbReference>
<gene>
    <name evidence="2" type="ordered locus">Aaci_1499</name>
</gene>
<dbReference type="CDD" id="cd00085">
    <property type="entry name" value="HNHc"/>
    <property type="match status" value="1"/>
</dbReference>
<evidence type="ECO:0000313" key="3">
    <source>
        <dbReference type="Proteomes" id="UP000001917"/>
    </source>
</evidence>
<dbReference type="Pfam" id="PF01844">
    <property type="entry name" value="HNH"/>
    <property type="match status" value="1"/>
</dbReference>
<sequence length="427" mass="49240">MRQNRVLVLDTHRRPLMPCHPARARQLLKAGRASVFRRYPFTIILHDRNGGDVQPMQLKLAPGSKTTGVALVADFQRGKTVVWAAEIQHRGDQIRQALLRRRMLRRGRRYRKTRYRKPRFDNRRRLEGWLPPSLMSRVHNIETWVARLRRWAPITHLSMQLVSFDTQKLQYPEISGEEYQQGTLYGYEVREYLLEKWGRKCAYCGAENVPLEIDHVIPRSRGGSDRVSNLVLACHRCNQAKANRPVEEFLAHDQERLHRIQAQLKLSLRDAAAMNATRWAVFRRLKDTGLPVEAGSGGRTKYNRFSQGYPKAKWIDAACVGESGQCVRLDTQMQVLTIVAKGHGKRQRCITDKYGFPRSHAPSSRSYMGFRTGDLVQAHVPRGKYAGTHVGRIVIRHRPSFQLNGFNVHPKYLKVLQRGDGYGYAME</sequence>
<dbReference type="EMBL" id="CP001727">
    <property type="protein sequence ID" value="ACV58523.1"/>
    <property type="molecule type" value="Genomic_DNA"/>
</dbReference>
<dbReference type="PANTHER" id="PTHR33877:SF2">
    <property type="entry name" value="OS07G0170200 PROTEIN"/>
    <property type="match status" value="1"/>
</dbReference>
<organism evidence="2 3">
    <name type="scientific">Alicyclobacillus acidocaldarius subsp. acidocaldarius (strain ATCC 27009 / DSM 446 / BCRC 14685 / JCM 5260 / KCTC 1825 / NBRC 15652 / NCIMB 11725 / NRRL B-14509 / 104-IA)</name>
    <name type="common">Bacillus acidocaldarius</name>
    <dbReference type="NCBI Taxonomy" id="521098"/>
    <lineage>
        <taxon>Bacteria</taxon>
        <taxon>Bacillati</taxon>
        <taxon>Bacillota</taxon>
        <taxon>Bacilli</taxon>
        <taxon>Bacillales</taxon>
        <taxon>Alicyclobacillaceae</taxon>
        <taxon>Alicyclobacillus</taxon>
    </lineage>
</organism>
<keyword evidence="2" id="KW-0540">Nuclease</keyword>
<dbReference type="InterPro" id="IPR003615">
    <property type="entry name" value="HNH_nuc"/>
</dbReference>
<dbReference type="HOGENOM" id="CLU_036716_0_0_9"/>
<dbReference type="GO" id="GO:0004519">
    <property type="term" value="F:endonuclease activity"/>
    <property type="evidence" value="ECO:0007669"/>
    <property type="project" value="UniProtKB-KW"/>
</dbReference>
<dbReference type="eggNOG" id="COG1403">
    <property type="taxonomic scope" value="Bacteria"/>
</dbReference>
<dbReference type="SMART" id="SM00507">
    <property type="entry name" value="HNHc"/>
    <property type="match status" value="1"/>
</dbReference>
<reference evidence="2 3" key="2">
    <citation type="journal article" date="2010" name="Stand. Genomic Sci.">
        <title>Complete genome sequence of Alicyclobacillus acidocaldarius type strain (104-IA).</title>
        <authorList>
            <person name="Mavromatis K."/>
            <person name="Sikorski J."/>
            <person name="Lapidus A."/>
            <person name="Glavina Del Rio T."/>
            <person name="Copeland A."/>
            <person name="Tice H."/>
            <person name="Cheng J.F."/>
            <person name="Lucas S."/>
            <person name="Chen F."/>
            <person name="Nolan M."/>
            <person name="Bruce D."/>
            <person name="Goodwin L."/>
            <person name="Pitluck S."/>
            <person name="Ivanova N."/>
            <person name="Ovchinnikova G."/>
            <person name="Pati A."/>
            <person name="Chen A."/>
            <person name="Palaniappan K."/>
            <person name="Land M."/>
            <person name="Hauser L."/>
            <person name="Chang Y.J."/>
            <person name="Jeffries C.D."/>
            <person name="Chain P."/>
            <person name="Meincke L."/>
            <person name="Sims D."/>
            <person name="Chertkov O."/>
            <person name="Han C."/>
            <person name="Brettin T."/>
            <person name="Detter J.C."/>
            <person name="Wahrenburg C."/>
            <person name="Rohde M."/>
            <person name="Pukall R."/>
            <person name="Goker M."/>
            <person name="Bristow J."/>
            <person name="Eisen J.A."/>
            <person name="Markowitz V."/>
            <person name="Hugenholtz P."/>
            <person name="Klenk H.P."/>
            <person name="Kyrpides N.C."/>
        </authorList>
    </citation>
    <scope>NUCLEOTIDE SEQUENCE [LARGE SCALE GENOMIC DNA]</scope>
    <source>
        <strain evidence="3">ATCC 27009 / DSM 446 / BCRC 14685 / JCM 5260 / KCTC 1825 / NBRC 15652 / NCIMB 11725 / NRRL B-14509 / 104-IA</strain>
    </source>
</reference>
<evidence type="ECO:0000259" key="1">
    <source>
        <dbReference type="SMART" id="SM00507"/>
    </source>
</evidence>
<dbReference type="PANTHER" id="PTHR33877">
    <property type="entry name" value="SLL1193 PROTEIN"/>
    <property type="match status" value="1"/>
</dbReference>
<feature type="domain" description="HNH nuclease" evidence="1">
    <location>
        <begin position="188"/>
        <end position="239"/>
    </location>
</feature>
<reference evidence="3" key="1">
    <citation type="submission" date="2009-09" db="EMBL/GenBank/DDBJ databases">
        <title>The complete chromosome of Alicyclobacillus acidocaldarius subsp. acidocaldarius DSM 446.</title>
        <authorList>
            <consortium name="US DOE Joint Genome Institute (JGI-PGF)"/>
            <person name="Lucas S."/>
            <person name="Copeland A."/>
            <person name="Lapidus A."/>
            <person name="Glavina del Rio T."/>
            <person name="Dalin E."/>
            <person name="Tice H."/>
            <person name="Bruce D."/>
            <person name="Goodwin L."/>
            <person name="Pitluck S."/>
            <person name="Kyrpides N."/>
            <person name="Mavromatis K."/>
            <person name="Ivanova N."/>
            <person name="Ovchinnikova G."/>
            <person name="Chertkov O."/>
            <person name="Sims D."/>
            <person name="Brettin T."/>
            <person name="Detter J.C."/>
            <person name="Han C."/>
            <person name="Larimer F."/>
            <person name="Land M."/>
            <person name="Hauser L."/>
            <person name="Markowitz V."/>
            <person name="Cheng J.-F."/>
            <person name="Hugenholtz P."/>
            <person name="Woyke T."/>
            <person name="Wu D."/>
            <person name="Pukall R."/>
            <person name="Klenk H.-P."/>
            <person name="Eisen J.A."/>
        </authorList>
    </citation>
    <scope>NUCLEOTIDE SEQUENCE [LARGE SCALE GENOMIC DNA]</scope>
    <source>
        <strain evidence="3">ATCC 27009 / DSM 446 / BCRC 14685 / JCM 5260 / KCTC 1825 / NBRC 15652 / NCIMB 11725 / NRRL B-14509 / 104-IA</strain>
    </source>
</reference>
<dbReference type="InterPro" id="IPR047693">
    <property type="entry name" value="RNA-guided_IscB-like"/>
</dbReference>
<dbReference type="AlphaFoldDB" id="C8WWQ2"/>
<dbReference type="GO" id="GO:0003676">
    <property type="term" value="F:nucleic acid binding"/>
    <property type="evidence" value="ECO:0007669"/>
    <property type="project" value="InterPro"/>
</dbReference>
<dbReference type="InterPro" id="IPR002711">
    <property type="entry name" value="HNH"/>
</dbReference>
<protein>
    <submittedName>
        <fullName evidence="2">HNH endonuclease</fullName>
    </submittedName>
</protein>
<evidence type="ECO:0000313" key="2">
    <source>
        <dbReference type="EMBL" id="ACV58523.1"/>
    </source>
</evidence>